<evidence type="ECO:0000313" key="3">
    <source>
        <dbReference type="Proteomes" id="UP000239747"/>
    </source>
</evidence>
<dbReference type="InterPro" id="IPR052715">
    <property type="entry name" value="RAYT_transposase"/>
</dbReference>
<reference evidence="2 3" key="1">
    <citation type="submission" date="2017-01" db="EMBL/GenBank/DDBJ databases">
        <title>Trade-off between light-utilization and light-protection in marine flavobacteria.</title>
        <authorList>
            <person name="Kumagai Y."/>
            <person name="Yoshizawa S."/>
            <person name="Kogure K."/>
            <person name="Iwasaki W."/>
        </authorList>
    </citation>
    <scope>NUCLEOTIDE SEQUENCE [LARGE SCALE GENOMIC DNA]</scope>
    <source>
        <strain evidence="2 3">KCTC 32109</strain>
    </source>
</reference>
<dbReference type="Proteomes" id="UP000239747">
    <property type="component" value="Unassembled WGS sequence"/>
</dbReference>
<proteinExistence type="predicted"/>
<name>A0A2S7U7T9_9FLAO</name>
<evidence type="ECO:0000313" key="2">
    <source>
        <dbReference type="EMBL" id="PQJ30627.1"/>
    </source>
</evidence>
<accession>A0A2S7U7T9</accession>
<dbReference type="GO" id="GO:0004803">
    <property type="term" value="F:transposase activity"/>
    <property type="evidence" value="ECO:0007669"/>
    <property type="project" value="InterPro"/>
</dbReference>
<dbReference type="PANTHER" id="PTHR36966:SF1">
    <property type="entry name" value="REP-ASSOCIATED TYROSINE TRANSPOSASE"/>
    <property type="match status" value="1"/>
</dbReference>
<keyword evidence="3" id="KW-1185">Reference proteome</keyword>
<dbReference type="GO" id="GO:0006313">
    <property type="term" value="P:DNA transposition"/>
    <property type="evidence" value="ECO:0007669"/>
    <property type="project" value="InterPro"/>
</dbReference>
<organism evidence="2 3">
    <name type="scientific">Nonlabens arenilitoris</name>
    <dbReference type="NCBI Taxonomy" id="1217969"/>
    <lineage>
        <taxon>Bacteria</taxon>
        <taxon>Pseudomonadati</taxon>
        <taxon>Bacteroidota</taxon>
        <taxon>Flavobacteriia</taxon>
        <taxon>Flavobacteriales</taxon>
        <taxon>Flavobacteriaceae</taxon>
        <taxon>Nonlabens</taxon>
    </lineage>
</organism>
<dbReference type="InterPro" id="IPR002686">
    <property type="entry name" value="Transposase_17"/>
</dbReference>
<protein>
    <submittedName>
        <fullName evidence="2">Transposase</fullName>
    </submittedName>
</protein>
<evidence type="ECO:0000259" key="1">
    <source>
        <dbReference type="SMART" id="SM01321"/>
    </source>
</evidence>
<dbReference type="Pfam" id="PF01797">
    <property type="entry name" value="Y1_Tnp"/>
    <property type="match status" value="1"/>
</dbReference>
<dbReference type="EMBL" id="MTPW01000001">
    <property type="protein sequence ID" value="PQJ30627.1"/>
    <property type="molecule type" value="Genomic_DNA"/>
</dbReference>
<feature type="domain" description="Transposase IS200-like" evidence="1">
    <location>
        <begin position="11"/>
        <end position="147"/>
    </location>
</feature>
<dbReference type="AlphaFoldDB" id="A0A2S7U7T9"/>
<comment type="caution">
    <text evidence="2">The sequence shown here is derived from an EMBL/GenBank/DDBJ whole genome shotgun (WGS) entry which is preliminary data.</text>
</comment>
<sequence length="182" mass="21632">MSERYKVKDHEENYFITMTVVDWIDLFTRDRYIHILEDSINYCIKEKGLIVFAYVIMPSHVHMIIGTQKIDLNDIIRDLKKFTSKAFIEAINEVGESRSEWLLNKFAFHAKKSKRHSNYKVWKDGFHPKIMDRTKKLEAAFNYIHYNPISAGYVKNEEDWVHSSATAYLENGKCPIEISKWY</sequence>
<dbReference type="InterPro" id="IPR036515">
    <property type="entry name" value="Transposase_17_sf"/>
</dbReference>
<dbReference type="GO" id="GO:0043565">
    <property type="term" value="F:sequence-specific DNA binding"/>
    <property type="evidence" value="ECO:0007669"/>
    <property type="project" value="TreeGrafter"/>
</dbReference>
<gene>
    <name evidence="2" type="ORF">BST92_01155</name>
</gene>
<dbReference type="RefSeq" id="WP_105069812.1">
    <property type="nucleotide sequence ID" value="NZ_MTPW01000001.1"/>
</dbReference>
<dbReference type="PANTHER" id="PTHR36966">
    <property type="entry name" value="REP-ASSOCIATED TYROSINE TRANSPOSASE"/>
    <property type="match status" value="1"/>
</dbReference>
<dbReference type="SUPFAM" id="SSF143422">
    <property type="entry name" value="Transposase IS200-like"/>
    <property type="match status" value="1"/>
</dbReference>
<dbReference type="Gene3D" id="3.30.70.1290">
    <property type="entry name" value="Transposase IS200-like"/>
    <property type="match status" value="1"/>
</dbReference>
<dbReference type="SMART" id="SM01321">
    <property type="entry name" value="Y1_Tnp"/>
    <property type="match status" value="1"/>
</dbReference>
<dbReference type="OrthoDB" id="9788881at2"/>
<dbReference type="NCBIfam" id="NF047646">
    <property type="entry name" value="REP_Tyr_transpos"/>
    <property type="match status" value="1"/>
</dbReference>